<dbReference type="InterPro" id="IPR056524">
    <property type="entry name" value="KIF6/9_C"/>
</dbReference>
<dbReference type="FunFam" id="3.40.850.10:FF:000039">
    <property type="entry name" value="Kinesin-like protein"/>
    <property type="match status" value="1"/>
</dbReference>
<accession>A0A2I0MAF5</accession>
<feature type="domain" description="Kinesin motor" evidence="9">
    <location>
        <begin position="5"/>
        <end position="350"/>
    </location>
</feature>
<keyword evidence="7" id="KW-0175">Coiled coil</keyword>
<feature type="coiled-coil region" evidence="7">
    <location>
        <begin position="460"/>
        <end position="505"/>
    </location>
</feature>
<comment type="caution">
    <text evidence="10">The sequence shown here is derived from an EMBL/GenBank/DDBJ whole genome shotgun (WGS) entry which is preliminary data.</text>
</comment>
<keyword evidence="3 5" id="KW-0067">ATP-binding</keyword>
<evidence type="ECO:0000256" key="3">
    <source>
        <dbReference type="ARBA" id="ARBA00022840"/>
    </source>
</evidence>
<evidence type="ECO:0000256" key="1">
    <source>
        <dbReference type="ARBA" id="ARBA00004245"/>
    </source>
</evidence>
<dbReference type="STRING" id="8932.A0A2I0MAF5"/>
<feature type="compositionally biased region" description="Polar residues" evidence="8">
    <location>
        <begin position="800"/>
        <end position="811"/>
    </location>
</feature>
<keyword evidence="4" id="KW-0963">Cytoplasm</keyword>
<dbReference type="PROSITE" id="PS50067">
    <property type="entry name" value="KINESIN_MOTOR_2"/>
    <property type="match status" value="1"/>
</dbReference>
<name>A0A2I0MAF5_COLLI</name>
<dbReference type="GO" id="GO:0008017">
    <property type="term" value="F:microtubule binding"/>
    <property type="evidence" value="ECO:0007669"/>
    <property type="project" value="InterPro"/>
</dbReference>
<dbReference type="AlphaFoldDB" id="A0A2I0MAF5"/>
<dbReference type="GO" id="GO:0003777">
    <property type="term" value="F:microtubule motor activity"/>
    <property type="evidence" value="ECO:0007669"/>
    <property type="project" value="InterPro"/>
</dbReference>
<organism evidence="10 11">
    <name type="scientific">Columba livia</name>
    <name type="common">Rock dove</name>
    <dbReference type="NCBI Taxonomy" id="8932"/>
    <lineage>
        <taxon>Eukaryota</taxon>
        <taxon>Metazoa</taxon>
        <taxon>Chordata</taxon>
        <taxon>Craniata</taxon>
        <taxon>Vertebrata</taxon>
        <taxon>Euteleostomi</taxon>
        <taxon>Archelosauria</taxon>
        <taxon>Archosauria</taxon>
        <taxon>Dinosauria</taxon>
        <taxon>Saurischia</taxon>
        <taxon>Theropoda</taxon>
        <taxon>Coelurosauria</taxon>
        <taxon>Aves</taxon>
        <taxon>Neognathae</taxon>
        <taxon>Neoaves</taxon>
        <taxon>Columbimorphae</taxon>
        <taxon>Columbiformes</taxon>
        <taxon>Columbidae</taxon>
        <taxon>Columba</taxon>
    </lineage>
</organism>
<evidence type="ECO:0000256" key="8">
    <source>
        <dbReference type="SAM" id="MobiDB-lite"/>
    </source>
</evidence>
<evidence type="ECO:0000256" key="5">
    <source>
        <dbReference type="PROSITE-ProRule" id="PRU00283"/>
    </source>
</evidence>
<feature type="compositionally biased region" description="Polar residues" evidence="8">
    <location>
        <begin position="724"/>
        <end position="736"/>
    </location>
</feature>
<comment type="subcellular location">
    <subcellularLocation>
        <location evidence="1">Cytoplasm</location>
        <location evidence="1">Cytoskeleton</location>
    </subcellularLocation>
</comment>
<dbReference type="GO" id="GO:0007018">
    <property type="term" value="P:microtubule-based movement"/>
    <property type="evidence" value="ECO:0007669"/>
    <property type="project" value="InterPro"/>
</dbReference>
<dbReference type="InterPro" id="IPR027417">
    <property type="entry name" value="P-loop_NTPase"/>
</dbReference>
<evidence type="ECO:0000313" key="10">
    <source>
        <dbReference type="EMBL" id="PKK26656.1"/>
    </source>
</evidence>
<dbReference type="InParanoid" id="A0A2I0MAF5"/>
<reference evidence="10 11" key="1">
    <citation type="journal article" date="2013" name="Science">
        <title>Genomic diversity and evolution of the head crest in the rock pigeon.</title>
        <authorList>
            <person name="Shapiro M.D."/>
            <person name="Kronenberg Z."/>
            <person name="Li C."/>
            <person name="Domyan E.T."/>
            <person name="Pan H."/>
            <person name="Campbell M."/>
            <person name="Tan H."/>
            <person name="Huff C.D."/>
            <person name="Hu H."/>
            <person name="Vickrey A.I."/>
            <person name="Nielsen S.C."/>
            <person name="Stringham S.A."/>
            <person name="Hu H."/>
            <person name="Willerslev E."/>
            <person name="Gilbert M.T."/>
            <person name="Yandell M."/>
            <person name="Zhang G."/>
            <person name="Wang J."/>
        </authorList>
    </citation>
    <scope>NUCLEOTIDE SEQUENCE [LARGE SCALE GENOMIC DNA]</scope>
    <source>
        <tissue evidence="10">Blood</tissue>
    </source>
</reference>
<sequence length="811" mass="91378">MVKETIRVYARVKPLGRRQGETQGGPGIYSVDNDEKSLSSLEIIVPRDLADGFVNNKQESYKFKFQKIFDQEAKQDVVFDNIAKPVAECVLAGYNGTIFAYGQTGSGKTFTITGGAERYSDRGIIPRTLSYIFDQLQKDGSKVYTTHVSYLEIYNECGYDLLDPRHEASRLKDLPKVTIMEDPDQNIHLKNLSLQQATNEEEALNLLFLGDTNRMIAETPMNQASSRSHCIFTIHISSKEPGSATIRRSKLHLVDLAGSERVAKTGVGGHILTEAKYINLSLHHLEQVIIALAEKNRSHIPYRNSMMTSVLRDSLGGNCMTTMIATLSIDRRNIDESISTCRFAQRVALIKNEAVLNEEIDPTLMIIKLKKEIQELKDELMLVTGKQRTSELSQEELLQLDELIETFIEDNDPDSTLDVGADMRKIKYCFIHLKQLMNDSKMTDKNLPLQHNSEEKDTNKEVGEEELKKLKELLQQRDNEINILVNMLKREKKRAQEALFQLNAASAGSTVLEQSLCVNLEESQSPASSSSLKEAKDFSSSVHRPPFLSRQTGGKMSLGCQEAFEVFKQDHADSITIEDNKELLKQRYAEAKCLGEKLNKVRNTINHLKGEITQRHIQRAVLAISSPSEELNTLDPVEEQLRTQIEEEKKSYKTMFNRLKGLKVEIEHLQLLMEKAKMKLQKDFEVWWSEEAQKLQTQQEKPEMVSSSNTVTVYPQLRKPSQHLSITSFSETTRVSPSEDPAGKNNSIISSNPISKTRTPASSSTSIPLTGDSQADADILAFMKARQNILQKKGKPCQKPGSQTEISSTAF</sequence>
<dbReference type="GO" id="GO:0005874">
    <property type="term" value="C:microtubule"/>
    <property type="evidence" value="ECO:0007669"/>
    <property type="project" value="UniProtKB-KW"/>
</dbReference>
<protein>
    <recommendedName>
        <fullName evidence="6">Kinesin-like protein</fullName>
    </recommendedName>
</protein>
<dbReference type="Gene3D" id="3.40.850.10">
    <property type="entry name" value="Kinesin motor domain"/>
    <property type="match status" value="1"/>
</dbReference>
<feature type="region of interest" description="Disordered" evidence="8">
    <location>
        <begin position="528"/>
        <end position="554"/>
    </location>
</feature>
<gene>
    <name evidence="10" type="primary">KIF6</name>
    <name evidence="10" type="ORF">A306_00008781</name>
</gene>
<dbReference type="InterPro" id="IPR027640">
    <property type="entry name" value="Kinesin-like_fam"/>
</dbReference>
<dbReference type="Pfam" id="PF23735">
    <property type="entry name" value="KIF9"/>
    <property type="match status" value="1"/>
</dbReference>
<evidence type="ECO:0000256" key="7">
    <source>
        <dbReference type="SAM" id="Coils"/>
    </source>
</evidence>
<evidence type="ECO:0000256" key="6">
    <source>
        <dbReference type="RuleBase" id="RU000394"/>
    </source>
</evidence>
<feature type="compositionally biased region" description="Polar residues" evidence="8">
    <location>
        <begin position="756"/>
        <end position="771"/>
    </location>
</feature>
<dbReference type="EMBL" id="AKCR02000024">
    <property type="protein sequence ID" value="PKK26656.1"/>
    <property type="molecule type" value="Genomic_DNA"/>
</dbReference>
<keyword evidence="4" id="KW-0206">Cytoskeleton</keyword>
<keyword evidence="6" id="KW-0493">Microtubule</keyword>
<dbReference type="PROSITE" id="PS00411">
    <property type="entry name" value="KINESIN_MOTOR_1"/>
    <property type="match status" value="1"/>
</dbReference>
<dbReference type="SMART" id="SM00129">
    <property type="entry name" value="KISc"/>
    <property type="match status" value="1"/>
</dbReference>
<dbReference type="PANTHER" id="PTHR47968:SF67">
    <property type="entry name" value="KINESIN MOTOR DOMAIN-CONTAINING PROTEIN"/>
    <property type="match status" value="1"/>
</dbReference>
<evidence type="ECO:0000256" key="2">
    <source>
        <dbReference type="ARBA" id="ARBA00022741"/>
    </source>
</evidence>
<dbReference type="InterPro" id="IPR036961">
    <property type="entry name" value="Kinesin_motor_dom_sf"/>
</dbReference>
<keyword evidence="2 5" id="KW-0547">Nucleotide-binding</keyword>
<dbReference type="InterPro" id="IPR001752">
    <property type="entry name" value="Kinesin_motor_dom"/>
</dbReference>
<dbReference type="Proteomes" id="UP000053872">
    <property type="component" value="Unassembled WGS sequence"/>
</dbReference>
<evidence type="ECO:0000313" key="11">
    <source>
        <dbReference type="Proteomes" id="UP000053872"/>
    </source>
</evidence>
<proteinExistence type="inferred from homology"/>
<dbReference type="PRINTS" id="PR00380">
    <property type="entry name" value="KINESINHEAVY"/>
</dbReference>
<evidence type="ECO:0000259" key="9">
    <source>
        <dbReference type="PROSITE" id="PS50067"/>
    </source>
</evidence>
<keyword evidence="5 6" id="KW-0505">Motor protein</keyword>
<dbReference type="SUPFAM" id="SSF52540">
    <property type="entry name" value="P-loop containing nucleoside triphosphate hydrolases"/>
    <property type="match status" value="1"/>
</dbReference>
<comment type="similarity">
    <text evidence="5 6">Belongs to the TRAFAC class myosin-kinesin ATPase superfamily. Kinesin family.</text>
</comment>
<dbReference type="InterPro" id="IPR019821">
    <property type="entry name" value="Kinesin_motor_CS"/>
</dbReference>
<dbReference type="PANTHER" id="PTHR47968">
    <property type="entry name" value="CENTROMERE PROTEIN E"/>
    <property type="match status" value="1"/>
</dbReference>
<feature type="compositionally biased region" description="Low complexity" evidence="8">
    <location>
        <begin position="745"/>
        <end position="755"/>
    </location>
</feature>
<keyword evidence="11" id="KW-1185">Reference proteome</keyword>
<evidence type="ECO:0000256" key="4">
    <source>
        <dbReference type="ARBA" id="ARBA00023212"/>
    </source>
</evidence>
<feature type="region of interest" description="Disordered" evidence="8">
    <location>
        <begin position="791"/>
        <end position="811"/>
    </location>
</feature>
<dbReference type="GO" id="GO:0005524">
    <property type="term" value="F:ATP binding"/>
    <property type="evidence" value="ECO:0007669"/>
    <property type="project" value="UniProtKB-UniRule"/>
</dbReference>
<dbReference type="Pfam" id="PF00225">
    <property type="entry name" value="Kinesin"/>
    <property type="match status" value="1"/>
</dbReference>
<feature type="region of interest" description="Disordered" evidence="8">
    <location>
        <begin position="724"/>
        <end position="771"/>
    </location>
</feature>
<feature type="binding site" evidence="5">
    <location>
        <begin position="102"/>
        <end position="109"/>
    </location>
    <ligand>
        <name>ATP</name>
        <dbReference type="ChEBI" id="CHEBI:30616"/>
    </ligand>
</feature>